<dbReference type="EMBL" id="JBHSQI010000006">
    <property type="protein sequence ID" value="MFC6154476.1"/>
    <property type="molecule type" value="Genomic_DNA"/>
</dbReference>
<dbReference type="SUPFAM" id="SSF53271">
    <property type="entry name" value="PRTase-like"/>
    <property type="match status" value="1"/>
</dbReference>
<dbReference type="Pfam" id="PF00156">
    <property type="entry name" value="Pribosyltran"/>
    <property type="match status" value="1"/>
</dbReference>
<proteinExistence type="inferred from homology"/>
<evidence type="ECO:0000313" key="4">
    <source>
        <dbReference type="Proteomes" id="UP001596098"/>
    </source>
</evidence>
<name>A0ABW1QYD8_9ACTN</name>
<evidence type="ECO:0000259" key="2">
    <source>
        <dbReference type="Pfam" id="PF00156"/>
    </source>
</evidence>
<reference evidence="4" key="1">
    <citation type="journal article" date="2019" name="Int. J. Syst. Evol. Microbiol.">
        <title>The Global Catalogue of Microorganisms (GCM) 10K type strain sequencing project: providing services to taxonomists for standard genome sequencing and annotation.</title>
        <authorList>
            <consortium name="The Broad Institute Genomics Platform"/>
            <consortium name="The Broad Institute Genome Sequencing Center for Infectious Disease"/>
            <person name="Wu L."/>
            <person name="Ma J."/>
        </authorList>
    </citation>
    <scope>NUCLEOTIDE SEQUENCE [LARGE SCALE GENOMIC DNA]</scope>
    <source>
        <strain evidence="4">DFY28</strain>
    </source>
</reference>
<feature type="domain" description="Phosphoribosyltransferase" evidence="2">
    <location>
        <begin position="125"/>
        <end position="162"/>
    </location>
</feature>
<dbReference type="PANTHER" id="PTHR47505:SF1">
    <property type="entry name" value="DNA UTILIZATION PROTEIN YHGH"/>
    <property type="match status" value="1"/>
</dbReference>
<dbReference type="Proteomes" id="UP001596098">
    <property type="component" value="Unassembled WGS sequence"/>
</dbReference>
<accession>A0ABW1QYD8</accession>
<dbReference type="Gene3D" id="3.40.50.2020">
    <property type="match status" value="1"/>
</dbReference>
<protein>
    <submittedName>
        <fullName evidence="3">ComF family protein</fullName>
    </submittedName>
</protein>
<gene>
    <name evidence="3" type="ORF">ACFPWU_12475</name>
</gene>
<dbReference type="InterPro" id="IPR029057">
    <property type="entry name" value="PRTase-like"/>
</dbReference>
<keyword evidence="4" id="KW-1185">Reference proteome</keyword>
<dbReference type="InterPro" id="IPR051910">
    <property type="entry name" value="ComF/GntX_DNA_util-trans"/>
</dbReference>
<comment type="caution">
    <text evidence="3">The sequence shown here is derived from an EMBL/GenBank/DDBJ whole genome shotgun (WGS) entry which is preliminary data.</text>
</comment>
<dbReference type="PANTHER" id="PTHR47505">
    <property type="entry name" value="DNA UTILIZATION PROTEIN YHGH"/>
    <property type="match status" value="1"/>
</dbReference>
<dbReference type="InterPro" id="IPR000836">
    <property type="entry name" value="PRTase_dom"/>
</dbReference>
<evidence type="ECO:0000256" key="1">
    <source>
        <dbReference type="ARBA" id="ARBA00008007"/>
    </source>
</evidence>
<sequence>MRELRPVLAHVLAVSVAALVAGVVRDDPTTAPVGEIVLVPVPSRASVRRARGDDPWRGVCAEAAARLRRRGIPVRVEGALEMRRGVRDQAGLSRTERYANVRGRFRVRTPSSVWWRRKAGALGDAGTAVVLCDDVLTTGATLGAAVAALAEAGCDVLGCVVLSTA</sequence>
<evidence type="ECO:0000313" key="3">
    <source>
        <dbReference type="EMBL" id="MFC6154476.1"/>
    </source>
</evidence>
<organism evidence="3 4">
    <name type="scientific">Nocardioides yefusunii</name>
    <dbReference type="NCBI Taxonomy" id="2500546"/>
    <lineage>
        <taxon>Bacteria</taxon>
        <taxon>Bacillati</taxon>
        <taxon>Actinomycetota</taxon>
        <taxon>Actinomycetes</taxon>
        <taxon>Propionibacteriales</taxon>
        <taxon>Nocardioidaceae</taxon>
        <taxon>Nocardioides</taxon>
    </lineage>
</organism>
<dbReference type="RefSeq" id="WP_378528993.1">
    <property type="nucleotide sequence ID" value="NZ_JBHSQI010000006.1"/>
</dbReference>
<comment type="similarity">
    <text evidence="1">Belongs to the ComF/GntX family.</text>
</comment>